<dbReference type="Pfam" id="PF04819">
    <property type="entry name" value="DUF716"/>
    <property type="match status" value="1"/>
</dbReference>
<dbReference type="InterPro" id="IPR006904">
    <property type="entry name" value="DUF716"/>
</dbReference>
<feature type="transmembrane region" description="Helical" evidence="7">
    <location>
        <begin position="133"/>
        <end position="151"/>
    </location>
</feature>
<name>A0ABP0F3S1_CLALP</name>
<dbReference type="PANTHER" id="PTHR16007:SF15">
    <property type="entry name" value="TRANSMEMBRANE PROTEIN 45B"/>
    <property type="match status" value="1"/>
</dbReference>
<evidence type="ECO:0000256" key="4">
    <source>
        <dbReference type="ARBA" id="ARBA00022989"/>
    </source>
</evidence>
<sequence length="310" mass="35857">MGTWEGHISPGVAFYSFGIVFCFQLSKEYLTKNRRKKETCKKSDRSKTSWGKVLERIMDFPLDSFLKILYGFGAAMAELFYPPGTNKLYLVDANGHWAHLNEWQHFTMYMSFAASGIIDIISQKIMRKRIVPLEKAAVAVAFYVTALLLFYHRHGKEEIEQEVHELLLYANLAMCAVLTVEMWRPSDKILEYSHTLLVMQMGSWLFHAAFILFPRNGAAKWNDKDMWNQMVLPIFFCWHIFLNVGVLGIIFLIQYLRLKFRRDSSYQDLDQSELQMEGGCCANLPTNKRSKSSESDEGSPFLTDIDTTYA</sequence>
<feature type="region of interest" description="Disordered" evidence="6">
    <location>
        <begin position="285"/>
        <end position="310"/>
    </location>
</feature>
<evidence type="ECO:0000256" key="5">
    <source>
        <dbReference type="ARBA" id="ARBA00023136"/>
    </source>
</evidence>
<comment type="caution">
    <text evidence="8">The sequence shown here is derived from an EMBL/GenBank/DDBJ whole genome shotgun (WGS) entry which is preliminary data.</text>
</comment>
<organism evidence="8 9">
    <name type="scientific">Clavelina lepadiformis</name>
    <name type="common">Light-bulb sea squirt</name>
    <name type="synonym">Ascidia lepadiformis</name>
    <dbReference type="NCBI Taxonomy" id="159417"/>
    <lineage>
        <taxon>Eukaryota</taxon>
        <taxon>Metazoa</taxon>
        <taxon>Chordata</taxon>
        <taxon>Tunicata</taxon>
        <taxon>Ascidiacea</taxon>
        <taxon>Aplousobranchia</taxon>
        <taxon>Clavelinidae</taxon>
        <taxon>Clavelina</taxon>
    </lineage>
</organism>
<comment type="subcellular location">
    <subcellularLocation>
        <location evidence="1">Membrane</location>
        <topology evidence="1">Multi-pass membrane protein</topology>
    </subcellularLocation>
</comment>
<feature type="transmembrane region" description="Helical" evidence="7">
    <location>
        <begin position="166"/>
        <end position="183"/>
    </location>
</feature>
<dbReference type="InterPro" id="IPR042127">
    <property type="entry name" value="TMEM45"/>
</dbReference>
<evidence type="ECO:0000256" key="3">
    <source>
        <dbReference type="ARBA" id="ARBA00022692"/>
    </source>
</evidence>
<evidence type="ECO:0000256" key="2">
    <source>
        <dbReference type="ARBA" id="ARBA00006948"/>
    </source>
</evidence>
<keyword evidence="4 7" id="KW-1133">Transmembrane helix</keyword>
<reference evidence="8 9" key="1">
    <citation type="submission" date="2024-02" db="EMBL/GenBank/DDBJ databases">
        <authorList>
            <person name="Daric V."/>
            <person name="Darras S."/>
        </authorList>
    </citation>
    <scope>NUCLEOTIDE SEQUENCE [LARGE SCALE GENOMIC DNA]</scope>
</reference>
<keyword evidence="9" id="KW-1185">Reference proteome</keyword>
<gene>
    <name evidence="8" type="ORF">CVLEPA_LOCUS4069</name>
</gene>
<feature type="transmembrane region" description="Helical" evidence="7">
    <location>
        <begin position="12"/>
        <end position="30"/>
    </location>
</feature>
<evidence type="ECO:0000313" key="8">
    <source>
        <dbReference type="EMBL" id="CAK8674365.1"/>
    </source>
</evidence>
<dbReference type="Proteomes" id="UP001642483">
    <property type="component" value="Unassembled WGS sequence"/>
</dbReference>
<dbReference type="EMBL" id="CAWYQH010000013">
    <property type="protein sequence ID" value="CAK8674365.1"/>
    <property type="molecule type" value="Genomic_DNA"/>
</dbReference>
<evidence type="ECO:0000256" key="1">
    <source>
        <dbReference type="ARBA" id="ARBA00004141"/>
    </source>
</evidence>
<comment type="similarity">
    <text evidence="2">Belongs to the TMEM45 family.</text>
</comment>
<feature type="transmembrane region" description="Helical" evidence="7">
    <location>
        <begin position="233"/>
        <end position="256"/>
    </location>
</feature>
<keyword evidence="3 7" id="KW-0812">Transmembrane</keyword>
<evidence type="ECO:0000313" key="9">
    <source>
        <dbReference type="Proteomes" id="UP001642483"/>
    </source>
</evidence>
<accession>A0ABP0F3S1</accession>
<protein>
    <submittedName>
        <fullName evidence="8">Uncharacterized protein</fullName>
    </submittedName>
</protein>
<dbReference type="PANTHER" id="PTHR16007">
    <property type="entry name" value="EPIDIDYMAL MEMBRANE PROTEIN E9-RELATED"/>
    <property type="match status" value="1"/>
</dbReference>
<feature type="transmembrane region" description="Helical" evidence="7">
    <location>
        <begin position="195"/>
        <end position="213"/>
    </location>
</feature>
<evidence type="ECO:0000256" key="6">
    <source>
        <dbReference type="SAM" id="MobiDB-lite"/>
    </source>
</evidence>
<evidence type="ECO:0000256" key="7">
    <source>
        <dbReference type="SAM" id="Phobius"/>
    </source>
</evidence>
<keyword evidence="5 7" id="KW-0472">Membrane</keyword>
<proteinExistence type="inferred from homology"/>